<keyword evidence="2" id="KW-1185">Reference proteome</keyword>
<gene>
    <name evidence="1" type="ORF">DBV39_00045</name>
</gene>
<name>A0A2R4XF08_9BURK</name>
<evidence type="ECO:0000313" key="1">
    <source>
        <dbReference type="EMBL" id="AWB32361.1"/>
    </source>
</evidence>
<organism evidence="1 2">
    <name type="scientific">Orrella marina</name>
    <dbReference type="NCBI Taxonomy" id="2163011"/>
    <lineage>
        <taxon>Bacteria</taxon>
        <taxon>Pseudomonadati</taxon>
        <taxon>Pseudomonadota</taxon>
        <taxon>Betaproteobacteria</taxon>
        <taxon>Burkholderiales</taxon>
        <taxon>Alcaligenaceae</taxon>
        <taxon>Orrella</taxon>
    </lineage>
</organism>
<evidence type="ECO:0000313" key="2">
    <source>
        <dbReference type="Proteomes" id="UP000244571"/>
    </source>
</evidence>
<dbReference type="AlphaFoldDB" id="A0A2R4XF08"/>
<dbReference type="KEGG" id="boz:DBV39_00045"/>
<accession>A0A2R4XF08</accession>
<reference evidence="1 2" key="1">
    <citation type="submission" date="2018-04" db="EMBL/GenBank/DDBJ databases">
        <title>Bordetella sp. HZ20 isolated from seawater.</title>
        <authorList>
            <person name="Sun C."/>
        </authorList>
    </citation>
    <scope>NUCLEOTIDE SEQUENCE [LARGE SCALE GENOMIC DNA]</scope>
    <source>
        <strain evidence="1 2">HZ20</strain>
    </source>
</reference>
<dbReference type="EMBL" id="CP028901">
    <property type="protein sequence ID" value="AWB32361.1"/>
    <property type="molecule type" value="Genomic_DNA"/>
</dbReference>
<dbReference type="Proteomes" id="UP000244571">
    <property type="component" value="Chromosome"/>
</dbReference>
<proteinExistence type="predicted"/>
<protein>
    <submittedName>
        <fullName evidence="1">Uncharacterized protein</fullName>
    </submittedName>
</protein>
<sequence length="65" mass="7510">MTVQCVKCESFSLRRAGKIARYGFGHCIHDIPARSKSADYPRICSKHVAVDMETERKRIAWITKR</sequence>